<sequence>MELVELLYDPATAGDDRTHSLIAGIAEQLGIRPIDIAVALSARHPGP</sequence>
<dbReference type="Proteomes" id="UP000466794">
    <property type="component" value="Unassembled WGS sequence"/>
</dbReference>
<dbReference type="EMBL" id="WRPP01000004">
    <property type="protein sequence ID" value="MVU80282.1"/>
    <property type="molecule type" value="Genomic_DNA"/>
</dbReference>
<protein>
    <submittedName>
        <fullName evidence="1">Uncharacterized protein</fullName>
    </submittedName>
</protein>
<proteinExistence type="predicted"/>
<dbReference type="AlphaFoldDB" id="A0A7K1V1A6"/>
<evidence type="ECO:0000313" key="2">
    <source>
        <dbReference type="Proteomes" id="UP000466794"/>
    </source>
</evidence>
<keyword evidence="2" id="KW-1185">Reference proteome</keyword>
<reference evidence="1 2" key="1">
    <citation type="submission" date="2019-12" db="EMBL/GenBank/DDBJ databases">
        <title>Nocardia sp. nov. ET3-3 isolated from soil.</title>
        <authorList>
            <person name="Kanchanasin P."/>
            <person name="Tanasupawat S."/>
            <person name="Yuki M."/>
            <person name="Kudo T."/>
        </authorList>
    </citation>
    <scope>NUCLEOTIDE SEQUENCE [LARGE SCALE GENOMIC DNA]</scope>
    <source>
        <strain evidence="1 2">ET3-3</strain>
    </source>
</reference>
<evidence type="ECO:0000313" key="1">
    <source>
        <dbReference type="EMBL" id="MVU80282.1"/>
    </source>
</evidence>
<organism evidence="1 2">
    <name type="scientific">Nocardia terrae</name>
    <dbReference type="NCBI Taxonomy" id="2675851"/>
    <lineage>
        <taxon>Bacteria</taxon>
        <taxon>Bacillati</taxon>
        <taxon>Actinomycetota</taxon>
        <taxon>Actinomycetes</taxon>
        <taxon>Mycobacteriales</taxon>
        <taxon>Nocardiaceae</taxon>
        <taxon>Nocardia</taxon>
    </lineage>
</organism>
<comment type="caution">
    <text evidence="1">The sequence shown here is derived from an EMBL/GenBank/DDBJ whole genome shotgun (WGS) entry which is preliminary data.</text>
</comment>
<name>A0A7K1V1A6_9NOCA</name>
<dbReference type="RefSeq" id="WP_157389780.1">
    <property type="nucleotide sequence ID" value="NZ_WRPP01000004.1"/>
</dbReference>
<accession>A0A7K1V1A6</accession>
<gene>
    <name evidence="1" type="ORF">GPX89_23920</name>
</gene>